<organism evidence="2">
    <name type="scientific">mine drainage metagenome</name>
    <dbReference type="NCBI Taxonomy" id="410659"/>
    <lineage>
        <taxon>unclassified sequences</taxon>
        <taxon>metagenomes</taxon>
        <taxon>ecological metagenomes</taxon>
    </lineage>
</organism>
<accession>E6QW09</accession>
<protein>
    <recommendedName>
        <fullName evidence="1">Lcl C-terminal domain-containing protein</fullName>
    </recommendedName>
</protein>
<evidence type="ECO:0000259" key="1">
    <source>
        <dbReference type="Pfam" id="PF07603"/>
    </source>
</evidence>
<dbReference type="PANTHER" id="PTHR35812">
    <property type="entry name" value="LIPOPROTEIN"/>
    <property type="match status" value="1"/>
</dbReference>
<comment type="caution">
    <text evidence="2">The sequence shown here is derived from an EMBL/GenBank/DDBJ whole genome shotgun (WGS) entry which is preliminary data.</text>
</comment>
<name>E6QW09_9ZZZZ</name>
<sequence length="164" mass="17407">MKIIQLAILCVTFLLGIMPIAVSARPYAISTDGSEVADQKTGLIWRRCPEGMVYSGETCRGTARTYTHEAALRQAAAQASSTGIAWRLPNVKELSSIADKSFSHLAIDSAAFPATPSGLFWSASPNAVYSNYAGGVDFGDGYVSDGYVGDRGSSGYVRLVRTGQ</sequence>
<gene>
    <name evidence="2" type="ORF">CARN7_2261</name>
</gene>
<dbReference type="Pfam" id="PF07603">
    <property type="entry name" value="Lcl_C"/>
    <property type="match status" value="1"/>
</dbReference>
<dbReference type="InterPro" id="IPR011460">
    <property type="entry name" value="Lcl_C"/>
</dbReference>
<proteinExistence type="predicted"/>
<dbReference type="PANTHER" id="PTHR35812:SF1">
    <property type="entry name" value="LIPOPROTEIN"/>
    <property type="match status" value="1"/>
</dbReference>
<evidence type="ECO:0000313" key="2">
    <source>
        <dbReference type="EMBL" id="CBI11432.1"/>
    </source>
</evidence>
<feature type="domain" description="Lcl C-terminal" evidence="1">
    <location>
        <begin position="36"/>
        <end position="161"/>
    </location>
</feature>
<dbReference type="EMBL" id="CABR01000144">
    <property type="protein sequence ID" value="CBI11432.1"/>
    <property type="molecule type" value="Genomic_DNA"/>
</dbReference>
<reference evidence="2" key="1">
    <citation type="submission" date="2009-10" db="EMBL/GenBank/DDBJ databases">
        <title>Diversity of trophic interactions inside an arsenic-rich microbial ecosystem.</title>
        <authorList>
            <person name="Bertin P.N."/>
            <person name="Heinrich-Salmeron A."/>
            <person name="Pelletier E."/>
            <person name="Goulhen-Chollet F."/>
            <person name="Arsene-Ploetze F."/>
            <person name="Gallien S."/>
            <person name="Calteau A."/>
            <person name="Vallenet D."/>
            <person name="Casiot C."/>
            <person name="Chane-Woon-Ming B."/>
            <person name="Giloteaux L."/>
            <person name="Barakat M."/>
            <person name="Bonnefoy V."/>
            <person name="Bruneel O."/>
            <person name="Chandler M."/>
            <person name="Cleiss J."/>
            <person name="Duran R."/>
            <person name="Elbaz-Poulichet F."/>
            <person name="Fonknechten N."/>
            <person name="Lauga B."/>
            <person name="Mornico D."/>
            <person name="Ortet P."/>
            <person name="Schaeffer C."/>
            <person name="Siguier P."/>
            <person name="Alexander Thil Smith A."/>
            <person name="Van Dorsselaer A."/>
            <person name="Weissenbach J."/>
            <person name="Medigue C."/>
            <person name="Le Paslier D."/>
        </authorList>
    </citation>
    <scope>NUCLEOTIDE SEQUENCE</scope>
</reference>
<dbReference type="AlphaFoldDB" id="E6QW09"/>